<protein>
    <submittedName>
        <fullName evidence="1">Uncharacterized protein</fullName>
    </submittedName>
</protein>
<proteinExistence type="predicted"/>
<evidence type="ECO:0000313" key="1">
    <source>
        <dbReference type="EMBL" id="TVU39196.1"/>
    </source>
</evidence>
<keyword evidence="2" id="KW-1185">Reference proteome</keyword>
<evidence type="ECO:0000313" key="2">
    <source>
        <dbReference type="Proteomes" id="UP000324897"/>
    </source>
</evidence>
<feature type="non-terminal residue" evidence="1">
    <location>
        <position position="86"/>
    </location>
</feature>
<feature type="non-terminal residue" evidence="1">
    <location>
        <position position="1"/>
    </location>
</feature>
<dbReference type="Proteomes" id="UP000324897">
    <property type="component" value="Chromosome 4"/>
</dbReference>
<dbReference type="AlphaFoldDB" id="A0A5J9VU89"/>
<name>A0A5J9VU89_9POAL</name>
<dbReference type="Gramene" id="TVU39196">
    <property type="protein sequence ID" value="TVU39196"/>
    <property type="gene ID" value="EJB05_12604"/>
</dbReference>
<organism evidence="1 2">
    <name type="scientific">Eragrostis curvula</name>
    <name type="common">weeping love grass</name>
    <dbReference type="NCBI Taxonomy" id="38414"/>
    <lineage>
        <taxon>Eukaryota</taxon>
        <taxon>Viridiplantae</taxon>
        <taxon>Streptophyta</taxon>
        <taxon>Embryophyta</taxon>
        <taxon>Tracheophyta</taxon>
        <taxon>Spermatophyta</taxon>
        <taxon>Magnoliopsida</taxon>
        <taxon>Liliopsida</taxon>
        <taxon>Poales</taxon>
        <taxon>Poaceae</taxon>
        <taxon>PACMAD clade</taxon>
        <taxon>Chloridoideae</taxon>
        <taxon>Eragrostideae</taxon>
        <taxon>Eragrostidinae</taxon>
        <taxon>Eragrostis</taxon>
    </lineage>
</organism>
<gene>
    <name evidence="1" type="ORF">EJB05_12604</name>
</gene>
<reference evidence="1 2" key="1">
    <citation type="journal article" date="2019" name="Sci. Rep.">
        <title>A high-quality genome of Eragrostis curvula grass provides insights into Poaceae evolution and supports new strategies to enhance forage quality.</title>
        <authorList>
            <person name="Carballo J."/>
            <person name="Santos B.A.C.M."/>
            <person name="Zappacosta D."/>
            <person name="Garbus I."/>
            <person name="Selva J.P."/>
            <person name="Gallo C.A."/>
            <person name="Diaz A."/>
            <person name="Albertini E."/>
            <person name="Caccamo M."/>
            <person name="Echenique V."/>
        </authorList>
    </citation>
    <scope>NUCLEOTIDE SEQUENCE [LARGE SCALE GENOMIC DNA]</scope>
    <source>
        <strain evidence="2">cv. Victoria</strain>
        <tissue evidence="1">Leaf</tissue>
    </source>
</reference>
<dbReference type="EMBL" id="RWGY01000007">
    <property type="protein sequence ID" value="TVU39196.1"/>
    <property type="molecule type" value="Genomic_DNA"/>
</dbReference>
<comment type="caution">
    <text evidence="1">The sequence shown here is derived from an EMBL/GenBank/DDBJ whole genome shotgun (WGS) entry which is preliminary data.</text>
</comment>
<accession>A0A5J9VU89</accession>
<sequence length="86" mass="9602">MEKASYYLEKASFEGFVIIEKASSLLGEGFIIIEKASSSWRREVFSSYGEGFVILEKASRREGFSSHGEGFVILQKALLSDREASL</sequence>